<dbReference type="InterPro" id="IPR036514">
    <property type="entry name" value="SGNH_hydro_sf"/>
</dbReference>
<protein>
    <submittedName>
        <fullName evidence="4">Sialate O-acetylesterase</fullName>
    </submittedName>
</protein>
<evidence type="ECO:0000259" key="3">
    <source>
        <dbReference type="Pfam" id="PF03629"/>
    </source>
</evidence>
<dbReference type="EMBL" id="JABANE010000033">
    <property type="protein sequence ID" value="NME69048.1"/>
    <property type="molecule type" value="Genomic_DNA"/>
</dbReference>
<feature type="chain" id="PRO_5031233493" evidence="2">
    <location>
        <begin position="20"/>
        <end position="471"/>
    </location>
</feature>
<dbReference type="GO" id="GO:0005975">
    <property type="term" value="P:carbohydrate metabolic process"/>
    <property type="evidence" value="ECO:0007669"/>
    <property type="project" value="TreeGrafter"/>
</dbReference>
<reference evidence="4 5" key="1">
    <citation type="submission" date="2020-04" db="EMBL/GenBank/DDBJ databases">
        <title>Flammeovirga sp. SR4, a novel species isolated from seawater.</title>
        <authorList>
            <person name="Wang X."/>
        </authorList>
    </citation>
    <scope>NUCLEOTIDE SEQUENCE [LARGE SCALE GENOMIC DNA]</scope>
    <source>
        <strain evidence="4 5">ATCC 23126</strain>
    </source>
</reference>
<dbReference type="Pfam" id="PF03629">
    <property type="entry name" value="SASA"/>
    <property type="match status" value="1"/>
</dbReference>
<evidence type="ECO:0000313" key="5">
    <source>
        <dbReference type="Proteomes" id="UP000576082"/>
    </source>
</evidence>
<evidence type="ECO:0000313" key="4">
    <source>
        <dbReference type="EMBL" id="NME69048.1"/>
    </source>
</evidence>
<comment type="caution">
    <text evidence="4">The sequence shown here is derived from an EMBL/GenBank/DDBJ whole genome shotgun (WGS) entry which is preliminary data.</text>
</comment>
<feature type="signal peptide" evidence="2">
    <location>
        <begin position="1"/>
        <end position="19"/>
    </location>
</feature>
<dbReference type="InterPro" id="IPR005181">
    <property type="entry name" value="SASA"/>
</dbReference>
<keyword evidence="1" id="KW-0378">Hydrolase</keyword>
<organism evidence="4 5">
    <name type="scientific">Flammeovirga aprica JL-4</name>
    <dbReference type="NCBI Taxonomy" id="694437"/>
    <lineage>
        <taxon>Bacteria</taxon>
        <taxon>Pseudomonadati</taxon>
        <taxon>Bacteroidota</taxon>
        <taxon>Cytophagia</taxon>
        <taxon>Cytophagales</taxon>
        <taxon>Flammeovirgaceae</taxon>
        <taxon>Flammeovirga</taxon>
    </lineage>
</organism>
<dbReference type="SUPFAM" id="SSF52266">
    <property type="entry name" value="SGNH hydrolase"/>
    <property type="match status" value="1"/>
</dbReference>
<dbReference type="Proteomes" id="UP000576082">
    <property type="component" value="Unassembled WGS sequence"/>
</dbReference>
<feature type="domain" description="Sialate O-acetylesterase" evidence="3">
    <location>
        <begin position="104"/>
        <end position="350"/>
    </location>
</feature>
<dbReference type="PANTHER" id="PTHR22901:SF0">
    <property type="entry name" value="SIALATE O-ACETYLESTERASE"/>
    <property type="match status" value="1"/>
</dbReference>
<dbReference type="PANTHER" id="PTHR22901">
    <property type="entry name" value="SIALATE O-ACETYLESTERASE"/>
    <property type="match status" value="1"/>
</dbReference>
<dbReference type="GO" id="GO:0001681">
    <property type="term" value="F:sialate O-acetylesterase activity"/>
    <property type="evidence" value="ECO:0007669"/>
    <property type="project" value="InterPro"/>
</dbReference>
<proteinExistence type="predicted"/>
<dbReference type="RefSeq" id="WP_169657335.1">
    <property type="nucleotide sequence ID" value="NZ_JABANE010000033.1"/>
</dbReference>
<dbReference type="InterPro" id="IPR039329">
    <property type="entry name" value="SIAE"/>
</dbReference>
<gene>
    <name evidence="4" type="ORF">HHU12_13825</name>
</gene>
<evidence type="ECO:0000256" key="1">
    <source>
        <dbReference type="ARBA" id="ARBA00022801"/>
    </source>
</evidence>
<accession>A0A7X9RUN1</accession>
<dbReference type="Gene3D" id="3.40.50.1110">
    <property type="entry name" value="SGNH hydrolase"/>
    <property type="match status" value="1"/>
</dbReference>
<keyword evidence="5" id="KW-1185">Reference proteome</keyword>
<sequence>MRQTIITLCCIIYSITLHAQTKVSTAFSDHMVLQQQTNVSLWGWDNADQKVSIKTTWGEKLKTVTNNEGKWEVKIPTPNGNFKPHEIIVKGSSSVHLKDILIGEVWLASGQSNMQMPLWGYVNQPVLYAKEAISMANRSSGIRILQVERKPSDTEVDEVDGKWEVCTAQSIGKFSAVAYFFGNQLYRQLNVPIGLIHASRGGTKAECWIKKEEVKTLSNYKEPSKKAGPNRTPSVFYNNMIHPLVGYTIKGVIWYQGEANRKEYAYYPEVMEKLIGSWKEEWNQGDFSFYMVEIAPFAYGNPKDDTAAKLRESQLKIANKMHNVGLVSTADLGDVSYIHPSKKKKIGERLSYLALTNDYKVGGFNFRSPQFDKTEIFKNSIKVYFKDTANGITSFSKKIRGFEIAGEDKKYYPAEAKIVKGQKAVMLQSSEVSQPKYVRYGFKNYHQANLKSVAGLPVFPFRTDTLEKQEQ</sequence>
<dbReference type="AlphaFoldDB" id="A0A7X9RUN1"/>
<name>A0A7X9RUN1_9BACT</name>
<evidence type="ECO:0000256" key="2">
    <source>
        <dbReference type="SAM" id="SignalP"/>
    </source>
</evidence>
<keyword evidence="2" id="KW-0732">Signal</keyword>